<sequence>MSRTCTASPGSALAAYDSARRGVTQKLARMSLSVNRMAHARRFLWARDLAVRGAMRFGELPA</sequence>
<keyword evidence="2" id="KW-1185">Reference proteome</keyword>
<name>A0ABR6B7P4_9PSEU</name>
<accession>A0ABR6B7P4</accession>
<comment type="caution">
    <text evidence="1">The sequence shown here is derived from an EMBL/GenBank/DDBJ whole genome shotgun (WGS) entry which is preliminary data.</text>
</comment>
<dbReference type="Proteomes" id="UP000517916">
    <property type="component" value="Unassembled WGS sequence"/>
</dbReference>
<dbReference type="EMBL" id="JACJID010000001">
    <property type="protein sequence ID" value="MBA8922892.1"/>
    <property type="molecule type" value="Genomic_DNA"/>
</dbReference>
<evidence type="ECO:0000313" key="1">
    <source>
        <dbReference type="EMBL" id="MBA8922892.1"/>
    </source>
</evidence>
<organism evidence="1 2">
    <name type="scientific">Kutzneria viridogrisea</name>
    <dbReference type="NCBI Taxonomy" id="47990"/>
    <lineage>
        <taxon>Bacteria</taxon>
        <taxon>Bacillati</taxon>
        <taxon>Actinomycetota</taxon>
        <taxon>Actinomycetes</taxon>
        <taxon>Pseudonocardiales</taxon>
        <taxon>Pseudonocardiaceae</taxon>
        <taxon>Kutzneria</taxon>
    </lineage>
</organism>
<proteinExistence type="predicted"/>
<evidence type="ECO:0000313" key="2">
    <source>
        <dbReference type="Proteomes" id="UP000517916"/>
    </source>
</evidence>
<evidence type="ECO:0008006" key="3">
    <source>
        <dbReference type="Google" id="ProtNLM"/>
    </source>
</evidence>
<gene>
    <name evidence="1" type="ORF">BC739_000089</name>
</gene>
<reference evidence="1 2" key="1">
    <citation type="submission" date="2020-08" db="EMBL/GenBank/DDBJ databases">
        <title>Genomic Encyclopedia of Archaeal and Bacterial Type Strains, Phase II (KMG-II): from individual species to whole genera.</title>
        <authorList>
            <person name="Goeker M."/>
        </authorList>
    </citation>
    <scope>NUCLEOTIDE SEQUENCE [LARGE SCALE GENOMIC DNA]</scope>
    <source>
        <strain evidence="1 2">DSM 43850</strain>
    </source>
</reference>
<dbReference type="RefSeq" id="WP_182835924.1">
    <property type="nucleotide sequence ID" value="NZ_BAAABQ010000010.1"/>
</dbReference>
<protein>
    <recommendedName>
        <fullName evidence="3">FAD-binding domain-containing protein</fullName>
    </recommendedName>
</protein>